<sequence length="90" mass="11112">MLSKEEWTDTKQKFKSFAQIDELTFSQYSLLLMNQIFWHLEVDDQFKISFQFEDALHVIVYFEIFYFKNIKFQISKYNLFCSQFKYCSKI</sequence>
<dbReference type="Proteomes" id="UP000276133">
    <property type="component" value="Unassembled WGS sequence"/>
</dbReference>
<dbReference type="EMBL" id="REGN01003636">
    <property type="protein sequence ID" value="RNA21610.1"/>
    <property type="molecule type" value="Genomic_DNA"/>
</dbReference>
<gene>
    <name evidence="1" type="ORF">BpHYR1_049401</name>
</gene>
<evidence type="ECO:0000313" key="1">
    <source>
        <dbReference type="EMBL" id="RNA21610.1"/>
    </source>
</evidence>
<protein>
    <submittedName>
        <fullName evidence="1">Uncharacterized protein</fullName>
    </submittedName>
</protein>
<proteinExistence type="predicted"/>
<organism evidence="1 2">
    <name type="scientific">Brachionus plicatilis</name>
    <name type="common">Marine rotifer</name>
    <name type="synonym">Brachionus muelleri</name>
    <dbReference type="NCBI Taxonomy" id="10195"/>
    <lineage>
        <taxon>Eukaryota</taxon>
        <taxon>Metazoa</taxon>
        <taxon>Spiralia</taxon>
        <taxon>Gnathifera</taxon>
        <taxon>Rotifera</taxon>
        <taxon>Eurotatoria</taxon>
        <taxon>Monogononta</taxon>
        <taxon>Pseudotrocha</taxon>
        <taxon>Ploima</taxon>
        <taxon>Brachionidae</taxon>
        <taxon>Brachionus</taxon>
    </lineage>
</organism>
<keyword evidence="2" id="KW-1185">Reference proteome</keyword>
<name>A0A3M7RDL0_BRAPC</name>
<accession>A0A3M7RDL0</accession>
<dbReference type="AlphaFoldDB" id="A0A3M7RDL0"/>
<evidence type="ECO:0000313" key="2">
    <source>
        <dbReference type="Proteomes" id="UP000276133"/>
    </source>
</evidence>
<reference evidence="1 2" key="1">
    <citation type="journal article" date="2018" name="Sci. Rep.">
        <title>Genomic signatures of local adaptation to the degree of environmental predictability in rotifers.</title>
        <authorList>
            <person name="Franch-Gras L."/>
            <person name="Hahn C."/>
            <person name="Garcia-Roger E.M."/>
            <person name="Carmona M.J."/>
            <person name="Serra M."/>
            <person name="Gomez A."/>
        </authorList>
    </citation>
    <scope>NUCLEOTIDE SEQUENCE [LARGE SCALE GENOMIC DNA]</scope>
    <source>
        <strain evidence="1">HYR1</strain>
    </source>
</reference>
<comment type="caution">
    <text evidence="1">The sequence shown here is derived from an EMBL/GenBank/DDBJ whole genome shotgun (WGS) entry which is preliminary data.</text>
</comment>